<evidence type="ECO:0000313" key="7">
    <source>
        <dbReference type="EMBL" id="CAB5035904.1"/>
    </source>
</evidence>
<dbReference type="Gene3D" id="3.10.450.50">
    <property type="match status" value="1"/>
</dbReference>
<dbReference type="EMBL" id="CAEZYJ010000040">
    <property type="protein sequence ID" value="CAB4717301.1"/>
    <property type="molecule type" value="Genomic_DNA"/>
</dbReference>
<dbReference type="EMBL" id="CAFBPY010000037">
    <property type="protein sequence ID" value="CAB5035904.1"/>
    <property type="molecule type" value="Genomic_DNA"/>
</dbReference>
<evidence type="ECO:0000313" key="6">
    <source>
        <dbReference type="EMBL" id="CAB4861446.1"/>
    </source>
</evidence>
<accession>A0A6J6MXV9</accession>
<evidence type="ECO:0000313" key="5">
    <source>
        <dbReference type="EMBL" id="CAB4777965.1"/>
    </source>
</evidence>
<evidence type="ECO:0000259" key="1">
    <source>
        <dbReference type="Pfam" id="PF12680"/>
    </source>
</evidence>
<protein>
    <submittedName>
        <fullName evidence="3">Unannotated protein</fullName>
    </submittedName>
</protein>
<evidence type="ECO:0000313" key="3">
    <source>
        <dbReference type="EMBL" id="CAB4678777.1"/>
    </source>
</evidence>
<dbReference type="EMBL" id="CAEZXH010000013">
    <property type="protein sequence ID" value="CAB4678777.1"/>
    <property type="molecule type" value="Genomic_DNA"/>
</dbReference>
<dbReference type="EMBL" id="CAEZUJ010000008">
    <property type="protein sequence ID" value="CAB4593949.1"/>
    <property type="molecule type" value="Genomic_DNA"/>
</dbReference>
<dbReference type="InterPro" id="IPR037401">
    <property type="entry name" value="SnoaL-like"/>
</dbReference>
<dbReference type="EMBL" id="CAFBLI010000022">
    <property type="protein sequence ID" value="CAB4861446.1"/>
    <property type="molecule type" value="Genomic_DNA"/>
</dbReference>
<name>A0A6J6MXV9_9ZZZZ</name>
<reference evidence="3" key="1">
    <citation type="submission" date="2020-05" db="EMBL/GenBank/DDBJ databases">
        <authorList>
            <person name="Chiriac C."/>
            <person name="Salcher M."/>
            <person name="Ghai R."/>
            <person name="Kavagutti S V."/>
        </authorList>
    </citation>
    <scope>NUCLEOTIDE SEQUENCE</scope>
</reference>
<feature type="domain" description="SnoaL-like" evidence="1">
    <location>
        <begin position="9"/>
        <end position="108"/>
    </location>
</feature>
<sequence>MNNKLTKLAREYWTAEESRDIKAILSFFSEDARWTGPDGVTLVGHDQIRTFYENSSAAYPGLSVEVMRSYGDKHEGTVEWCAKLTAPDGRVLDLSGVNIMKRKKNKFTHLTAYFNLGAF</sequence>
<dbReference type="InterPro" id="IPR032710">
    <property type="entry name" value="NTF2-like_dom_sf"/>
</dbReference>
<evidence type="ECO:0000313" key="4">
    <source>
        <dbReference type="EMBL" id="CAB4717301.1"/>
    </source>
</evidence>
<dbReference type="SUPFAM" id="SSF54427">
    <property type="entry name" value="NTF2-like"/>
    <property type="match status" value="1"/>
</dbReference>
<organism evidence="3">
    <name type="scientific">freshwater metagenome</name>
    <dbReference type="NCBI Taxonomy" id="449393"/>
    <lineage>
        <taxon>unclassified sequences</taxon>
        <taxon>metagenomes</taxon>
        <taxon>ecological metagenomes</taxon>
    </lineage>
</organism>
<dbReference type="AlphaFoldDB" id="A0A6J6MXV9"/>
<evidence type="ECO:0000313" key="2">
    <source>
        <dbReference type="EMBL" id="CAB4593949.1"/>
    </source>
</evidence>
<gene>
    <name evidence="2" type="ORF">UFOPK1811_00342</name>
    <name evidence="3" type="ORF">UFOPK2360_00381</name>
    <name evidence="4" type="ORF">UFOPK2659_00419</name>
    <name evidence="5" type="ORF">UFOPK2922_00797</name>
    <name evidence="6" type="ORF">UFOPK3306_00443</name>
    <name evidence="7" type="ORF">UFOPK4209_00363</name>
</gene>
<dbReference type="EMBL" id="CAEZZS010000032">
    <property type="protein sequence ID" value="CAB4777965.1"/>
    <property type="molecule type" value="Genomic_DNA"/>
</dbReference>
<proteinExistence type="predicted"/>
<dbReference type="Pfam" id="PF12680">
    <property type="entry name" value="SnoaL_2"/>
    <property type="match status" value="1"/>
</dbReference>